<dbReference type="InterPro" id="IPR036259">
    <property type="entry name" value="MFS_trans_sf"/>
</dbReference>
<dbReference type="PANTHER" id="PTHR43124">
    <property type="entry name" value="PURINE EFFLUX PUMP PBUE"/>
    <property type="match status" value="1"/>
</dbReference>
<sequence length="403" mass="44551">MKPAPQSIESGKLNFLEVLNLGIAQIVLWGGSYFLLSVLAKDIIAEMSWSYQQVYGCLSLALLVSGLLLPLVGRTLQHTERNDVLLFSGLVMAIGLVIIGSSSNFLMFAAGWVIIGTAMAMGLYDALFAAIGKRYSFNVAKSIVWITLVSSLAPSVSWLFTSYILDSFGWRNTCYTYAILLIITIFPIHLYVFKNKEGNKSTLKNETFQSSIELFRYKLYHLLSANFTLGSVISTTVTIYLIEILLHGRIEMSMVLVIIAFLGPSQAMARVIELIIGKRTAIEMSFISTIMIFLGMVLIFISPILAIPGVIVFGIGNGMRSVLRGTLPLSVYGRDNYALIIGRLARMPLLAQATAPFLGGYLIQQFGMVFFLCVISFMAIVNIFLIALIKQAIEQYKLISIHE</sequence>
<evidence type="ECO:0000256" key="2">
    <source>
        <dbReference type="ARBA" id="ARBA00022475"/>
    </source>
</evidence>
<dbReference type="EMBL" id="JBDJNQ010000014">
    <property type="protein sequence ID" value="MEN5380151.1"/>
    <property type="molecule type" value="Genomic_DNA"/>
</dbReference>
<evidence type="ECO:0000256" key="5">
    <source>
        <dbReference type="ARBA" id="ARBA00023136"/>
    </source>
</evidence>
<feature type="transmembrane region" description="Helical" evidence="6">
    <location>
        <begin position="175"/>
        <end position="193"/>
    </location>
</feature>
<dbReference type="RefSeq" id="WP_346583031.1">
    <property type="nucleotide sequence ID" value="NZ_JBDJNQ010000014.1"/>
</dbReference>
<evidence type="ECO:0000313" key="7">
    <source>
        <dbReference type="EMBL" id="MEN5380151.1"/>
    </source>
</evidence>
<gene>
    <name evidence="7" type="ORF">ABE541_22985</name>
</gene>
<feature type="transmembrane region" description="Helical" evidence="6">
    <location>
        <begin position="52"/>
        <end position="72"/>
    </location>
</feature>
<comment type="subcellular location">
    <subcellularLocation>
        <location evidence="1">Cell membrane</location>
        <topology evidence="1">Multi-pass membrane protein</topology>
    </subcellularLocation>
</comment>
<evidence type="ECO:0000256" key="4">
    <source>
        <dbReference type="ARBA" id="ARBA00022989"/>
    </source>
</evidence>
<dbReference type="InterPro" id="IPR011701">
    <property type="entry name" value="MFS"/>
</dbReference>
<keyword evidence="4 6" id="KW-1133">Transmembrane helix</keyword>
<comment type="caution">
    <text evidence="7">The sequence shown here is derived from an EMBL/GenBank/DDBJ whole genome shotgun (WGS) entry which is preliminary data.</text>
</comment>
<name>A0ABV0BZE1_9SPHI</name>
<dbReference type="SUPFAM" id="SSF103473">
    <property type="entry name" value="MFS general substrate transporter"/>
    <property type="match status" value="1"/>
</dbReference>
<dbReference type="Proteomes" id="UP001409291">
    <property type="component" value="Unassembled WGS sequence"/>
</dbReference>
<evidence type="ECO:0000256" key="3">
    <source>
        <dbReference type="ARBA" id="ARBA00022692"/>
    </source>
</evidence>
<evidence type="ECO:0000313" key="8">
    <source>
        <dbReference type="Proteomes" id="UP001409291"/>
    </source>
</evidence>
<proteinExistence type="predicted"/>
<feature type="transmembrane region" description="Helical" evidence="6">
    <location>
        <begin position="21"/>
        <end position="40"/>
    </location>
</feature>
<feature type="transmembrane region" description="Helical" evidence="6">
    <location>
        <begin position="219"/>
        <end position="242"/>
    </location>
</feature>
<feature type="transmembrane region" description="Helical" evidence="6">
    <location>
        <begin position="109"/>
        <end position="131"/>
    </location>
</feature>
<accession>A0ABV0BZE1</accession>
<protein>
    <submittedName>
        <fullName evidence="7">MFS transporter</fullName>
    </submittedName>
</protein>
<dbReference type="Pfam" id="PF07690">
    <property type="entry name" value="MFS_1"/>
    <property type="match status" value="1"/>
</dbReference>
<keyword evidence="5 6" id="KW-0472">Membrane</keyword>
<feature type="transmembrane region" description="Helical" evidence="6">
    <location>
        <begin position="366"/>
        <end position="389"/>
    </location>
</feature>
<keyword evidence="8" id="KW-1185">Reference proteome</keyword>
<reference evidence="7 8" key="1">
    <citation type="submission" date="2024-04" db="EMBL/GenBank/DDBJ databases">
        <title>WGS of bacteria from Torrens River.</title>
        <authorList>
            <person name="Wyrsch E.R."/>
            <person name="Drigo B."/>
        </authorList>
    </citation>
    <scope>NUCLEOTIDE SEQUENCE [LARGE SCALE GENOMIC DNA]</scope>
    <source>
        <strain evidence="7 8">TWI391</strain>
    </source>
</reference>
<dbReference type="InterPro" id="IPR050189">
    <property type="entry name" value="MFS_Efflux_Transporters"/>
</dbReference>
<dbReference type="PANTHER" id="PTHR43124:SF3">
    <property type="entry name" value="CHLORAMPHENICOL EFFLUX PUMP RV0191"/>
    <property type="match status" value="1"/>
</dbReference>
<evidence type="ECO:0000256" key="1">
    <source>
        <dbReference type="ARBA" id="ARBA00004651"/>
    </source>
</evidence>
<keyword evidence="3 6" id="KW-0812">Transmembrane</keyword>
<feature type="transmembrane region" description="Helical" evidence="6">
    <location>
        <begin position="254"/>
        <end position="272"/>
    </location>
</feature>
<feature type="transmembrane region" description="Helical" evidence="6">
    <location>
        <begin position="284"/>
        <end position="315"/>
    </location>
</feature>
<organism evidence="7 8">
    <name type="scientific">Sphingobacterium kitahiroshimense</name>
    <dbReference type="NCBI Taxonomy" id="470446"/>
    <lineage>
        <taxon>Bacteria</taxon>
        <taxon>Pseudomonadati</taxon>
        <taxon>Bacteroidota</taxon>
        <taxon>Sphingobacteriia</taxon>
        <taxon>Sphingobacteriales</taxon>
        <taxon>Sphingobacteriaceae</taxon>
        <taxon>Sphingobacterium</taxon>
    </lineage>
</organism>
<keyword evidence="2" id="KW-1003">Cell membrane</keyword>
<feature type="transmembrane region" description="Helical" evidence="6">
    <location>
        <begin position="84"/>
        <end position="103"/>
    </location>
</feature>
<feature type="transmembrane region" description="Helical" evidence="6">
    <location>
        <begin position="143"/>
        <end position="163"/>
    </location>
</feature>
<dbReference type="Gene3D" id="1.20.1250.20">
    <property type="entry name" value="MFS general substrate transporter like domains"/>
    <property type="match status" value="1"/>
</dbReference>
<evidence type="ECO:0000256" key="6">
    <source>
        <dbReference type="SAM" id="Phobius"/>
    </source>
</evidence>